<keyword evidence="12" id="KW-1185">Reference proteome</keyword>
<evidence type="ECO:0000313" key="11">
    <source>
        <dbReference type="Proteomes" id="UP000008980"/>
    </source>
</evidence>
<dbReference type="InterPro" id="IPR008854">
    <property type="entry name" value="TPMT"/>
</dbReference>
<keyword evidence="2 6" id="KW-0808">Transferase</keyword>
<dbReference type="SMR" id="A0A3S5H690"/>
<dbReference type="EMBL" id="CP029507">
    <property type="protein sequence ID" value="AYU76415.1"/>
    <property type="molecule type" value="Genomic_DNA"/>
</dbReference>
<proteinExistence type="predicted"/>
<dbReference type="Proteomes" id="UP000318447">
    <property type="component" value="Unassembled WGS sequence"/>
</dbReference>
<evidence type="ECO:0000313" key="9">
    <source>
        <dbReference type="EMBL" id="TPP49040.1"/>
    </source>
</evidence>
<dbReference type="VEuPathDB" id="TriTrypDB:LDHU3_08.1520"/>
<dbReference type="SUPFAM" id="SSF53335">
    <property type="entry name" value="S-adenosyl-L-methionine-dependent methyltransferases"/>
    <property type="match status" value="1"/>
</dbReference>
<dbReference type="VEuPathDB" id="TriTrypDB:LdBPK_081070.1"/>
<evidence type="ECO:0000313" key="7">
    <source>
        <dbReference type="EMBL" id="CAC5427765.1"/>
    </source>
</evidence>
<reference evidence="13" key="5">
    <citation type="submission" date="2019-02" db="EMBL/GenBank/DDBJ databases">
        <title>FDA dAtabase for Regulatory Grade micrObial Sequences (FDA-ARGOS): Supporting development and validation of Infectious Disease Dx tests.</title>
        <authorList>
            <person name="Duncan R."/>
            <person name="Fisher C."/>
            <person name="Tallon L."/>
            <person name="Sadzewicz L."/>
            <person name="Sengamalay N."/>
            <person name="Ott S."/>
            <person name="Godinez A."/>
            <person name="Nagaraj S."/>
            <person name="Vavikolanu K."/>
            <person name="Nadendla S."/>
            <person name="Aluvathingal J."/>
            <person name="Sichtig H."/>
        </authorList>
    </citation>
    <scope>NUCLEOTIDE SEQUENCE [LARGE SCALE GENOMIC DNA]</scope>
    <source>
        <strain evidence="13">FDAARGOS_361</strain>
    </source>
</reference>
<dbReference type="GeneID" id="13391943"/>
<keyword evidence="5" id="KW-1133">Transmembrane helix</keyword>
<dbReference type="FunFam" id="3.40.50.150:FF:000436">
    <property type="entry name" value="Thiopurine S-methyltransferase, putative"/>
    <property type="match status" value="1"/>
</dbReference>
<evidence type="ECO:0000256" key="3">
    <source>
        <dbReference type="ARBA" id="ARBA00022691"/>
    </source>
</evidence>
<organism evidence="6 12">
    <name type="scientific">Leishmania donovani</name>
    <dbReference type="NCBI Taxonomy" id="5661"/>
    <lineage>
        <taxon>Eukaryota</taxon>
        <taxon>Discoba</taxon>
        <taxon>Euglenozoa</taxon>
        <taxon>Kinetoplastea</taxon>
        <taxon>Metakinetoplastina</taxon>
        <taxon>Trypanosomatida</taxon>
        <taxon>Trypanosomatidae</taxon>
        <taxon>Leishmaniinae</taxon>
        <taxon>Leishmania</taxon>
    </lineage>
</organism>
<dbReference type="PANTHER" id="PTHR10259">
    <property type="entry name" value="THIOPURINE S-METHYLTRANSFERASE"/>
    <property type="match status" value="1"/>
</dbReference>
<evidence type="ECO:0000313" key="13">
    <source>
        <dbReference type="Proteomes" id="UP000318447"/>
    </source>
</evidence>
<dbReference type="AlphaFoldDB" id="A0A3S5H690"/>
<reference evidence="14" key="7">
    <citation type="submission" date="2019-02" db="EMBL/GenBank/DDBJ databases">
        <title>FDA dAtabase for Regulatory Grade micrObial Sequences (FDA-ARGOS): Supporting development and validation of Infectious Disease Dx tests.</title>
        <authorList>
            <person name="Duncan R."/>
            <person name="Fisher C."/>
            <person name="Tallon L."/>
            <person name="Sadzewicz L."/>
            <person name="Sengamalay N."/>
            <person name="Ott S."/>
            <person name="Godinez A."/>
            <person name="Nagaraj S."/>
            <person name="Vavikolanu K."/>
            <person name="Vyas G."/>
            <person name="Nadendla S."/>
            <person name="Aluvathingal J."/>
            <person name="Sichtig H."/>
        </authorList>
    </citation>
    <scope>NUCLEOTIDE SEQUENCE [LARGE SCALE GENOMIC DNA]</scope>
    <source>
        <strain evidence="14">FDAARGOS_360</strain>
    </source>
</reference>
<dbReference type="Proteomes" id="UP000008980">
    <property type="component" value="Chromosome 8"/>
</dbReference>
<dbReference type="EMBL" id="FR799595">
    <property type="protein sequence ID" value="CBZ31946.1"/>
    <property type="molecule type" value="Genomic_DNA"/>
</dbReference>
<dbReference type="Pfam" id="PF05724">
    <property type="entry name" value="TPMT"/>
    <property type="match status" value="1"/>
</dbReference>
<dbReference type="Proteomes" id="UP000274082">
    <property type="component" value="Chromosome 8"/>
</dbReference>
<dbReference type="EMBL" id="RHLC01000034">
    <property type="protein sequence ID" value="TPP49040.1"/>
    <property type="molecule type" value="Genomic_DNA"/>
</dbReference>
<dbReference type="Gene3D" id="3.40.50.150">
    <property type="entry name" value="Vaccinia Virus protein VP39"/>
    <property type="match status" value="1"/>
</dbReference>
<evidence type="ECO:0000313" key="10">
    <source>
        <dbReference type="EMBL" id="TPP54913.1"/>
    </source>
</evidence>
<evidence type="ECO:0000256" key="5">
    <source>
        <dbReference type="SAM" id="Phobius"/>
    </source>
</evidence>
<feature type="transmembrane region" description="Helical" evidence="5">
    <location>
        <begin position="50"/>
        <end position="70"/>
    </location>
</feature>
<dbReference type="KEGG" id="ldo:LDBPK_081070"/>
<sequence>MLRTTRLRRIGVHIPSAKELDDQVLINRLRKSRPKSVFSLKALTTGRVQGFVAAGGIVLGTAMFLGPWLWEEVQELMGSRYVPLAPSQMPHTSPEWWENEWRKMNPLWRAGESMSDFFVGPYRFVKEQTGRDMSSAADFVRTSPSSSLSSFGAAGEQQRSFLHRLKQVFHRSASLTTSTCVTTASSGVGAASKGGHSRRATASAVMLPNPPQMLVPLCGDSPIMRTAALQGFEVDAVDSSQTAIQTAVGRTEEGLPQEFYSKIHLHWKNFFSPELWEGPLKGKKYDVIYERQGMTSLNREQRPDYAYLLKRAMKDDGLIYVEGVFRTGRVKGNKLMGPPYSLSKRELQQLFPLSEGYYVRCEEKTDAMQQLSRENRILKRVPKELYVTPFSCVVFRESTVNLRTRTEPLQHPEPPTLTPPQEGFVW</sequence>
<protein>
    <submittedName>
        <fullName evidence="9">Thiopurine S-methyltransferase (TPMT) family protein</fullName>
    </submittedName>
    <submittedName>
        <fullName evidence="6">Thiopurine S-methyltransferase (TPMT), putative</fullName>
    </submittedName>
    <submittedName>
        <fullName evidence="7">Thiopurine_S-methyltransferase_(TPMT)_putative/Pf am:PF05724</fullName>
    </submittedName>
</protein>
<keyword evidence="3" id="KW-0949">S-adenosyl-L-methionine</keyword>
<dbReference type="GO" id="GO:0008119">
    <property type="term" value="F:thiopurine S-methyltransferase activity"/>
    <property type="evidence" value="ECO:0007669"/>
    <property type="project" value="TreeGrafter"/>
</dbReference>
<evidence type="ECO:0000313" key="8">
    <source>
        <dbReference type="EMBL" id="CBZ31946.1"/>
    </source>
</evidence>
<reference evidence="7" key="8">
    <citation type="submission" date="2020-06" db="EMBL/GenBank/DDBJ databases">
        <authorList>
            <person name="Camacho E."/>
            <person name="Gonzalez-de la Fuente S."/>
            <person name="Rastrojo A."/>
            <person name="Peiro-Pastor R."/>
            <person name="Solana JC."/>
            <person name="Tabera L."/>
            <person name="Gamarro F."/>
            <person name="Carrasco-Ramiro F."/>
            <person name="Requena JM."/>
            <person name="Aguado B."/>
        </authorList>
    </citation>
    <scope>NUCLEOTIDE SEQUENCE</scope>
</reference>
<evidence type="ECO:0000256" key="1">
    <source>
        <dbReference type="ARBA" id="ARBA00022603"/>
    </source>
</evidence>
<dbReference type="OrthoDB" id="276151at2759"/>
<gene>
    <name evidence="10" type="ORF">CGC20_22905</name>
    <name evidence="9" type="ORF">CGC21_0065</name>
    <name evidence="8" type="ORF">LDBPK_081070</name>
    <name evidence="6" type="ORF">LdCL_080016300</name>
    <name evidence="7" type="ORF">LDHU3_08.1520</name>
</gene>
<accession>A0A3S5H690</accession>
<keyword evidence="1 6" id="KW-0489">Methyltransferase</keyword>
<reference evidence="9" key="6">
    <citation type="submission" date="2019-02" db="EMBL/GenBank/DDBJ databases">
        <title>FDA dAtabase for Regulatory Grade micrObial Sequences (FDA-ARGOS): Supporting development and validation of Infectious Disease Dx tests.</title>
        <authorList>
            <person name="Duncan R."/>
            <person name="Fisher C."/>
            <person name="Tallon L.J."/>
            <person name="Sadzewicz L."/>
            <person name="Sengamalay N."/>
            <person name="Ott S."/>
            <person name="Godinez A."/>
            <person name="Nagaraj S."/>
            <person name="Nadendla S."/>
            <person name="Sichtig H."/>
        </authorList>
    </citation>
    <scope>NUCLEOTIDE SEQUENCE</scope>
    <source>
        <strain evidence="10">FDAARGOS_360</strain>
        <strain evidence="9">FDAARGOS_361</strain>
    </source>
</reference>
<dbReference type="Proteomes" id="UP000318821">
    <property type="component" value="Unassembled WGS sequence"/>
</dbReference>
<evidence type="ECO:0000256" key="2">
    <source>
        <dbReference type="ARBA" id="ARBA00022679"/>
    </source>
</evidence>
<accession>E9B9K7</accession>
<reference evidence="11" key="3">
    <citation type="submission" date="2011-02" db="EMBL/GenBank/DDBJ databases">
        <title>Whole genome sequencing of Leishmania donovani clinical lines reveals dynamic variation related to drug resistance.</title>
        <authorList>
            <person name="Downing T."/>
            <person name="Imamura H."/>
            <person name="Sanders M."/>
            <person name="Decuypere S."/>
            <person name="Hertz-Fowler C."/>
            <person name="Clark T.G."/>
            <person name="Rijal S."/>
            <person name="Sundar S."/>
            <person name="Quail M.A."/>
            <person name="De Doncker S."/>
            <person name="Maes I."/>
            <person name="Vanaerschot M."/>
            <person name="Stark O."/>
            <person name="Schonian G."/>
            <person name="Dujardin J.C."/>
            <person name="Berriman M."/>
        </authorList>
    </citation>
    <scope>NUCLEOTIDE SEQUENCE [LARGE SCALE GENOMIC DNA]</scope>
    <source>
        <strain evidence="11">BPK282A1</strain>
    </source>
</reference>
<keyword evidence="5" id="KW-0472">Membrane</keyword>
<keyword evidence="5" id="KW-0812">Transmembrane</keyword>
<dbReference type="OMA" id="FRQIHLH"/>
<reference evidence="8 11" key="1">
    <citation type="journal article" date="2011" name="Genome Res.">
        <title>Whole genome sequencing of multiple Leishmania donovani clinical isolates provides insights into population structure and mechanisms of drug resistance.</title>
        <authorList>
            <person name="Downing T."/>
            <person name="Imamura H."/>
            <person name="Decuypere S."/>
            <person name="Clark T.G."/>
            <person name="Coombs G.H."/>
            <person name="Cotton J.A."/>
            <person name="Hilley J.D."/>
            <person name="de Doncker S."/>
            <person name="Maes I."/>
            <person name="Mottram J.C."/>
            <person name="Quail M.A."/>
            <person name="Rijal S."/>
            <person name="Sanders M."/>
            <person name="Schonian G."/>
            <person name="Stark O."/>
            <person name="Sundar S."/>
            <person name="Vanaerschot M."/>
            <person name="Hertz-Fowler C."/>
            <person name="Dujardin J.C."/>
            <person name="Berriman M."/>
        </authorList>
    </citation>
    <scope>NUCLEOTIDE SEQUENCE [LARGE SCALE GENOMIC DNA]</scope>
    <source>
        <strain evidence="8 11">BPK282A1</strain>
    </source>
</reference>
<reference evidence="6 12" key="4">
    <citation type="journal article" date="2018" name="Sci. Rep.">
        <title>A complete Leishmania donovani reference genome identifies novel genetic variations associated with virulence.</title>
        <authorList>
            <person name="Lypaczewski P."/>
            <person name="Hoshizaki J."/>
            <person name="Zhang W.-W."/>
            <person name="McCall L.-I."/>
            <person name="Torcivia-Rodriguez J."/>
            <person name="Simonyan V."/>
            <person name="Kaur A."/>
            <person name="Dewar K."/>
            <person name="Matlashewski G."/>
        </authorList>
    </citation>
    <scope>NUCLEOTIDE SEQUENCE [LARGE SCALE GENOMIC DNA]</scope>
    <source>
        <strain evidence="6 12">LdCL</strain>
    </source>
</reference>
<evidence type="ECO:0000313" key="6">
    <source>
        <dbReference type="EMBL" id="AYU76415.1"/>
    </source>
</evidence>
<dbReference type="EMBL" id="RHLD01000057">
    <property type="protein sequence ID" value="TPP54913.1"/>
    <property type="molecule type" value="Genomic_DNA"/>
</dbReference>
<dbReference type="InterPro" id="IPR029063">
    <property type="entry name" value="SAM-dependent_MTases_sf"/>
</dbReference>
<dbReference type="VEuPathDB" id="TriTrypDB:LdCL_080016300"/>
<dbReference type="Proteomes" id="UP000601710">
    <property type="component" value="Chromosome 8"/>
</dbReference>
<name>A0A3S5H690_LEIDO</name>
<evidence type="ECO:0000256" key="4">
    <source>
        <dbReference type="SAM" id="MobiDB-lite"/>
    </source>
</evidence>
<evidence type="ECO:0000313" key="12">
    <source>
        <dbReference type="Proteomes" id="UP000274082"/>
    </source>
</evidence>
<feature type="region of interest" description="Disordered" evidence="4">
    <location>
        <begin position="405"/>
        <end position="426"/>
    </location>
</feature>
<dbReference type="PANTHER" id="PTHR10259:SF11">
    <property type="entry name" value="THIOPURINE S-METHYLTRANSFERASE"/>
    <property type="match status" value="1"/>
</dbReference>
<dbReference type="RefSeq" id="XP_003858666.1">
    <property type="nucleotide sequence ID" value="XM_003858618.1"/>
</dbReference>
<dbReference type="GO" id="GO:0032259">
    <property type="term" value="P:methylation"/>
    <property type="evidence" value="ECO:0007669"/>
    <property type="project" value="UniProtKB-KW"/>
</dbReference>
<evidence type="ECO:0000313" key="14">
    <source>
        <dbReference type="Proteomes" id="UP000318821"/>
    </source>
</evidence>
<dbReference type="EMBL" id="LR812628">
    <property type="protein sequence ID" value="CAC5427765.1"/>
    <property type="molecule type" value="Genomic_DNA"/>
</dbReference>
<reference evidence="8" key="2">
    <citation type="submission" date="2011-01" db="EMBL/GenBank/DDBJ databases">
        <authorList>
            <person name="Zhao B.P."/>
            <person name="Ren Z.A."/>
            <person name="Li C.D."/>
        </authorList>
    </citation>
    <scope>NUCLEOTIDE SEQUENCE</scope>
    <source>
        <strain evidence="8">BPK282A1</strain>
    </source>
</reference>